<name>A0A392NFI0_9FABA</name>
<feature type="non-terminal residue" evidence="1">
    <location>
        <position position="160"/>
    </location>
</feature>
<dbReference type="Proteomes" id="UP000265520">
    <property type="component" value="Unassembled WGS sequence"/>
</dbReference>
<accession>A0A392NFI0</accession>
<evidence type="ECO:0000313" key="1">
    <source>
        <dbReference type="EMBL" id="MCH98616.1"/>
    </source>
</evidence>
<proteinExistence type="predicted"/>
<comment type="caution">
    <text evidence="1">The sequence shown here is derived from an EMBL/GenBank/DDBJ whole genome shotgun (WGS) entry which is preliminary data.</text>
</comment>
<keyword evidence="2" id="KW-1185">Reference proteome</keyword>
<reference evidence="1 2" key="1">
    <citation type="journal article" date="2018" name="Front. Plant Sci.">
        <title>Red Clover (Trifolium pratense) and Zigzag Clover (T. medium) - A Picture of Genomic Similarities and Differences.</title>
        <authorList>
            <person name="Dluhosova J."/>
            <person name="Istvanek J."/>
            <person name="Nedelnik J."/>
            <person name="Repkova J."/>
        </authorList>
    </citation>
    <scope>NUCLEOTIDE SEQUENCE [LARGE SCALE GENOMIC DNA]</scope>
    <source>
        <strain evidence="2">cv. 10/8</strain>
        <tissue evidence="1">Leaf</tissue>
    </source>
</reference>
<protein>
    <submittedName>
        <fullName evidence="1">Uncharacterized protein</fullName>
    </submittedName>
</protein>
<dbReference type="AlphaFoldDB" id="A0A392NFI0"/>
<evidence type="ECO:0000313" key="2">
    <source>
        <dbReference type="Proteomes" id="UP000265520"/>
    </source>
</evidence>
<sequence>MRIFAFGAIGLEPFGGLHLQALDLIMGDDGKILAASSIFVSVYCLFSVLGFWVEPPCDGGLRWLCVAGVGFAPVKKDDEHDEHAMNMMNNYEFLEIPCRGEYHYFSPRDIYEICQGERRCFSPLCHSRIRMSLYKLYIGELLLVGFGRGQRPRPILRPFT</sequence>
<organism evidence="1 2">
    <name type="scientific">Trifolium medium</name>
    <dbReference type="NCBI Taxonomy" id="97028"/>
    <lineage>
        <taxon>Eukaryota</taxon>
        <taxon>Viridiplantae</taxon>
        <taxon>Streptophyta</taxon>
        <taxon>Embryophyta</taxon>
        <taxon>Tracheophyta</taxon>
        <taxon>Spermatophyta</taxon>
        <taxon>Magnoliopsida</taxon>
        <taxon>eudicotyledons</taxon>
        <taxon>Gunneridae</taxon>
        <taxon>Pentapetalae</taxon>
        <taxon>rosids</taxon>
        <taxon>fabids</taxon>
        <taxon>Fabales</taxon>
        <taxon>Fabaceae</taxon>
        <taxon>Papilionoideae</taxon>
        <taxon>50 kb inversion clade</taxon>
        <taxon>NPAAA clade</taxon>
        <taxon>Hologalegina</taxon>
        <taxon>IRL clade</taxon>
        <taxon>Trifolieae</taxon>
        <taxon>Trifolium</taxon>
    </lineage>
</organism>
<dbReference type="EMBL" id="LXQA010038104">
    <property type="protein sequence ID" value="MCH98616.1"/>
    <property type="molecule type" value="Genomic_DNA"/>
</dbReference>